<dbReference type="GO" id="GO:0016042">
    <property type="term" value="P:lipid catabolic process"/>
    <property type="evidence" value="ECO:0007669"/>
    <property type="project" value="UniProtKB-UniRule"/>
</dbReference>
<evidence type="ECO:0000259" key="5">
    <source>
        <dbReference type="PROSITE" id="PS51635"/>
    </source>
</evidence>
<keyword evidence="2 4" id="KW-0442">Lipid degradation</keyword>
<feature type="active site" description="Proton acceptor" evidence="4">
    <location>
        <position position="180"/>
    </location>
</feature>
<organism evidence="6 7">
    <name type="scientific">candidate division WOR_3 bacterium SM23_60</name>
    <dbReference type="NCBI Taxonomy" id="1703780"/>
    <lineage>
        <taxon>Bacteria</taxon>
        <taxon>Bacteria division WOR-3</taxon>
    </lineage>
</organism>
<feature type="active site" description="Nucleophile" evidence="4">
    <location>
        <position position="39"/>
    </location>
</feature>
<dbReference type="Proteomes" id="UP000051096">
    <property type="component" value="Unassembled WGS sequence"/>
</dbReference>
<feature type="short sequence motif" description="GXSXG" evidence="4">
    <location>
        <begin position="37"/>
        <end position="41"/>
    </location>
</feature>
<evidence type="ECO:0000256" key="2">
    <source>
        <dbReference type="ARBA" id="ARBA00022963"/>
    </source>
</evidence>
<reference evidence="6 7" key="1">
    <citation type="journal article" date="2015" name="Microbiome">
        <title>Genomic resolution of linkages in carbon, nitrogen, and sulfur cycling among widespread estuary sediment bacteria.</title>
        <authorList>
            <person name="Baker B.J."/>
            <person name="Lazar C.S."/>
            <person name="Teske A.P."/>
            <person name="Dick G.J."/>
        </authorList>
    </citation>
    <scope>NUCLEOTIDE SEQUENCE [LARGE SCALE GENOMIC DNA]</scope>
    <source>
        <strain evidence="6">SM23_60</strain>
    </source>
</reference>
<dbReference type="AlphaFoldDB" id="A0A0S8GG63"/>
<dbReference type="EMBL" id="LJUO01000054">
    <property type="protein sequence ID" value="KPK71769.1"/>
    <property type="molecule type" value="Genomic_DNA"/>
</dbReference>
<dbReference type="Gene3D" id="3.40.1090.10">
    <property type="entry name" value="Cytosolic phospholipase A2 catalytic domain"/>
    <property type="match status" value="2"/>
</dbReference>
<dbReference type="PANTHER" id="PTHR14226">
    <property type="entry name" value="NEUROPATHY TARGET ESTERASE/SWISS CHEESE D.MELANOGASTER"/>
    <property type="match status" value="1"/>
</dbReference>
<dbReference type="InterPro" id="IPR016035">
    <property type="entry name" value="Acyl_Trfase/lysoPLipase"/>
</dbReference>
<dbReference type="InterPro" id="IPR050301">
    <property type="entry name" value="NTE"/>
</dbReference>
<dbReference type="Pfam" id="PF01734">
    <property type="entry name" value="Patatin"/>
    <property type="match status" value="1"/>
</dbReference>
<evidence type="ECO:0000256" key="4">
    <source>
        <dbReference type="PROSITE-ProRule" id="PRU01161"/>
    </source>
</evidence>
<keyword evidence="3 4" id="KW-0443">Lipid metabolism</keyword>
<dbReference type="PANTHER" id="PTHR14226:SF29">
    <property type="entry name" value="NEUROPATHY TARGET ESTERASE SWS"/>
    <property type="match status" value="1"/>
</dbReference>
<protein>
    <recommendedName>
        <fullName evidence="5">PNPLA domain-containing protein</fullName>
    </recommendedName>
</protein>
<feature type="short sequence motif" description="GXGXXG" evidence="4">
    <location>
        <begin position="10"/>
        <end position="15"/>
    </location>
</feature>
<evidence type="ECO:0000313" key="7">
    <source>
        <dbReference type="Proteomes" id="UP000051096"/>
    </source>
</evidence>
<comment type="caution">
    <text evidence="6">The sequence shown here is derived from an EMBL/GenBank/DDBJ whole genome shotgun (WGS) entry which is preliminary data.</text>
</comment>
<name>A0A0S8GG63_UNCW3</name>
<dbReference type="GO" id="GO:0016787">
    <property type="term" value="F:hydrolase activity"/>
    <property type="evidence" value="ECO:0007669"/>
    <property type="project" value="UniProtKB-UniRule"/>
</dbReference>
<feature type="short sequence motif" description="DGA/G" evidence="4">
    <location>
        <begin position="180"/>
        <end position="182"/>
    </location>
</feature>
<dbReference type="PROSITE" id="PS51635">
    <property type="entry name" value="PNPLA"/>
    <property type="match status" value="1"/>
</dbReference>
<keyword evidence="1 4" id="KW-0378">Hydrolase</keyword>
<sequence>MMQIGIALGGGGAKGLAHIGVLEVLEENGIRPHAVAGTSIGSIIGASYCLHGSAHVMREHAYNMIHSKEFKDLDLDKFYTESDETFERFRREVFEKFYLGSLLFKKSHSKTAVTRKLYDDLFGAATFADCKIPFACNALDIQSGDEVIFTSGTLADAVWASCAIPGIFPPFTKGSQVLVDGGVIDNIPVDIVEQLGAGVVIAVYLGHRPHYEGVPETGFRINVRAQSFVRYFFDQKILARADCVIAPAAHDFHWADFSSLDELVELGRQAAQESLKKIKTVTSLWFRVRKFLSKKI</sequence>
<gene>
    <name evidence="6" type="ORF">AMJ87_06670</name>
</gene>
<proteinExistence type="predicted"/>
<dbReference type="PATRIC" id="fig|1703780.3.peg.2914"/>
<feature type="domain" description="PNPLA" evidence="5">
    <location>
        <begin position="6"/>
        <end position="193"/>
    </location>
</feature>
<evidence type="ECO:0000313" key="6">
    <source>
        <dbReference type="EMBL" id="KPK71769.1"/>
    </source>
</evidence>
<dbReference type="SUPFAM" id="SSF52151">
    <property type="entry name" value="FabD/lysophospholipase-like"/>
    <property type="match status" value="1"/>
</dbReference>
<dbReference type="InterPro" id="IPR002641">
    <property type="entry name" value="PNPLA_dom"/>
</dbReference>
<evidence type="ECO:0000256" key="3">
    <source>
        <dbReference type="ARBA" id="ARBA00023098"/>
    </source>
</evidence>
<accession>A0A0S8GG63</accession>
<evidence type="ECO:0000256" key="1">
    <source>
        <dbReference type="ARBA" id="ARBA00022801"/>
    </source>
</evidence>